<evidence type="ECO:0000256" key="1">
    <source>
        <dbReference type="ARBA" id="ARBA00009437"/>
    </source>
</evidence>
<evidence type="ECO:0000256" key="2">
    <source>
        <dbReference type="ARBA" id="ARBA00023015"/>
    </source>
</evidence>
<dbReference type="SUPFAM" id="SSF53850">
    <property type="entry name" value="Periplasmic binding protein-like II"/>
    <property type="match status" value="1"/>
</dbReference>
<dbReference type="GO" id="GO:0003700">
    <property type="term" value="F:DNA-binding transcription factor activity"/>
    <property type="evidence" value="ECO:0007669"/>
    <property type="project" value="InterPro"/>
</dbReference>
<feature type="domain" description="HTH lysR-type" evidence="5">
    <location>
        <begin position="31"/>
        <end position="88"/>
    </location>
</feature>
<evidence type="ECO:0000256" key="4">
    <source>
        <dbReference type="ARBA" id="ARBA00023163"/>
    </source>
</evidence>
<evidence type="ECO:0000313" key="6">
    <source>
        <dbReference type="EMBL" id="ACJ27056.1"/>
    </source>
</evidence>
<dbReference type="InterPro" id="IPR000847">
    <property type="entry name" value="LysR_HTH_N"/>
</dbReference>
<dbReference type="Pfam" id="PF00126">
    <property type="entry name" value="HTH_1"/>
    <property type="match status" value="1"/>
</dbReference>
<dbReference type="STRING" id="225849.swp_0213"/>
<dbReference type="Gene3D" id="3.40.190.10">
    <property type="entry name" value="Periplasmic binding protein-like II"/>
    <property type="match status" value="2"/>
</dbReference>
<dbReference type="PANTHER" id="PTHR30118:SF12">
    <property type="entry name" value="TRANSCRIPTIONAL REGULATOR LYSR FAMILY"/>
    <property type="match status" value="1"/>
</dbReference>
<proteinExistence type="inferred from homology"/>
<dbReference type="SUPFAM" id="SSF46785">
    <property type="entry name" value="Winged helix' DNA-binding domain"/>
    <property type="match status" value="1"/>
</dbReference>
<keyword evidence="2" id="KW-0805">Transcription regulation</keyword>
<dbReference type="InterPro" id="IPR037402">
    <property type="entry name" value="YidZ_PBP2"/>
</dbReference>
<dbReference type="Proteomes" id="UP000000753">
    <property type="component" value="Chromosome"/>
</dbReference>
<name>B8CHD0_SHEPW</name>
<protein>
    <submittedName>
        <fullName evidence="6">Regulatory protein, LysR:LysR, substrate-binding</fullName>
    </submittedName>
</protein>
<dbReference type="InterPro" id="IPR036388">
    <property type="entry name" value="WH-like_DNA-bd_sf"/>
</dbReference>
<dbReference type="AlphaFoldDB" id="B8CHD0"/>
<evidence type="ECO:0000313" key="7">
    <source>
        <dbReference type="Proteomes" id="UP000000753"/>
    </source>
</evidence>
<reference evidence="6 7" key="1">
    <citation type="journal article" date="2008" name="PLoS ONE">
        <title>Environmental adaptation: genomic analysis of the piezotolerant and psychrotolerant deep-sea iron reducing bacterium Shewanella piezotolerans WP3.</title>
        <authorList>
            <person name="Wang F."/>
            <person name="Wang J."/>
            <person name="Jian H."/>
            <person name="Zhang B."/>
            <person name="Li S."/>
            <person name="Wang F."/>
            <person name="Zeng X."/>
            <person name="Gao L."/>
            <person name="Bartlett D.H."/>
            <person name="Yu J."/>
            <person name="Hu S."/>
            <person name="Xiao X."/>
        </authorList>
    </citation>
    <scope>NUCLEOTIDE SEQUENCE [LARGE SCALE GENOMIC DNA]</scope>
    <source>
        <strain evidence="7">WP3 / JCM 13877</strain>
    </source>
</reference>
<dbReference type="PANTHER" id="PTHR30118">
    <property type="entry name" value="HTH-TYPE TRANSCRIPTIONAL REGULATOR LEUO-RELATED"/>
    <property type="match status" value="1"/>
</dbReference>
<evidence type="ECO:0000259" key="5">
    <source>
        <dbReference type="PROSITE" id="PS50931"/>
    </source>
</evidence>
<dbReference type="eggNOG" id="COG0583">
    <property type="taxonomic scope" value="Bacteria"/>
</dbReference>
<dbReference type="PROSITE" id="PS50931">
    <property type="entry name" value="HTH_LYSR"/>
    <property type="match status" value="1"/>
</dbReference>
<dbReference type="InterPro" id="IPR050389">
    <property type="entry name" value="LysR-type_TF"/>
</dbReference>
<dbReference type="HOGENOM" id="CLU_039613_39_2_6"/>
<dbReference type="EMBL" id="CP000472">
    <property type="protein sequence ID" value="ACJ27056.1"/>
    <property type="molecule type" value="Genomic_DNA"/>
</dbReference>
<comment type="similarity">
    <text evidence="1">Belongs to the LysR transcriptional regulatory family.</text>
</comment>
<keyword evidence="4" id="KW-0804">Transcription</keyword>
<dbReference type="Gene3D" id="1.10.10.10">
    <property type="entry name" value="Winged helix-like DNA-binding domain superfamily/Winged helix DNA-binding domain"/>
    <property type="match status" value="1"/>
</dbReference>
<dbReference type="Pfam" id="PF03466">
    <property type="entry name" value="LysR_substrate"/>
    <property type="match status" value="1"/>
</dbReference>
<keyword evidence="3" id="KW-0238">DNA-binding</keyword>
<sequence length="336" mass="38239">MHKTQLGLYCTIFELLPLIGTMMDIAKLSRISMKHLITLHVMLDTQSVTASAKRLCLSPSSVSKTLSQLRQSLDDDLFYRHGNKLVATPLARRLGPNVHQIIHDMNLLITQEEFSPAEYEGRFSLAMRESTFELFAAKLTANVLQQAPNIKLDVYAKDSIGFEGIVKGNLDFILLPHDRSQPPISQPDLVWETLIRDEMVCLMNACHPLAVKRMISIDDYLNYSHIGISDNDLNRPFFELKLEQQALNRATPLSVADFGSAALMCHHSELLFTCSRHWAENALQARGLVIKELPFDYGEVAYSLVWHKQSMNDPAHRWFYGRLKKVTAELFNNKEL</sequence>
<gene>
    <name evidence="6" type="ordered locus">swp_0213</name>
</gene>
<keyword evidence="7" id="KW-1185">Reference proteome</keyword>
<dbReference type="InterPro" id="IPR036390">
    <property type="entry name" value="WH_DNA-bd_sf"/>
</dbReference>
<dbReference type="InterPro" id="IPR005119">
    <property type="entry name" value="LysR_subst-bd"/>
</dbReference>
<organism evidence="6 7">
    <name type="scientific">Shewanella piezotolerans (strain WP3 / JCM 13877)</name>
    <dbReference type="NCBI Taxonomy" id="225849"/>
    <lineage>
        <taxon>Bacteria</taxon>
        <taxon>Pseudomonadati</taxon>
        <taxon>Pseudomonadota</taxon>
        <taxon>Gammaproteobacteria</taxon>
        <taxon>Alteromonadales</taxon>
        <taxon>Shewanellaceae</taxon>
        <taxon>Shewanella</taxon>
    </lineage>
</organism>
<dbReference type="CDD" id="cd08417">
    <property type="entry name" value="PBP2_Nitroaromatics_like"/>
    <property type="match status" value="1"/>
</dbReference>
<evidence type="ECO:0000256" key="3">
    <source>
        <dbReference type="ARBA" id="ARBA00023125"/>
    </source>
</evidence>
<accession>B8CHD0</accession>
<dbReference type="KEGG" id="swp:swp_0213"/>
<dbReference type="GO" id="GO:0003677">
    <property type="term" value="F:DNA binding"/>
    <property type="evidence" value="ECO:0007669"/>
    <property type="project" value="UniProtKB-KW"/>
</dbReference>